<dbReference type="PROSITE" id="PS00107">
    <property type="entry name" value="PROTEIN_KINASE_ATP"/>
    <property type="match status" value="1"/>
</dbReference>
<dbReference type="EMBL" id="SJPW01000003">
    <property type="protein sequence ID" value="TWU56861.1"/>
    <property type="molecule type" value="Genomic_DNA"/>
</dbReference>
<dbReference type="InterPro" id="IPR000719">
    <property type="entry name" value="Prot_kinase_dom"/>
</dbReference>
<dbReference type="PANTHER" id="PTHR43289:SF34">
    <property type="entry name" value="SERINE_THREONINE-PROTEIN KINASE YBDM-RELATED"/>
    <property type="match status" value="1"/>
</dbReference>
<feature type="region of interest" description="Disordered" evidence="6">
    <location>
        <begin position="379"/>
        <end position="406"/>
    </location>
</feature>
<keyword evidence="1 8" id="KW-0808">Transferase</keyword>
<dbReference type="CDD" id="cd14014">
    <property type="entry name" value="STKc_PknB_like"/>
    <property type="match status" value="1"/>
</dbReference>
<evidence type="ECO:0000256" key="2">
    <source>
        <dbReference type="ARBA" id="ARBA00022741"/>
    </source>
</evidence>
<dbReference type="EC" id="2.7.11.1" evidence="8"/>
<sequence>MIATANCEHPSDQELVEFGFGRVPADLFERLLTHIEACDRCQKRISESAGNDSFGAALSTSKAAQPDPVLAEPDCQAAIFHATGSPAMRLDHVMPPIETLGPYRLIRPLGRGGMGAVYLAQHERLKKKCAIKLLPRARSLDSVWVDRFDREMQAVAALSHPGIVTATDAGESHGWHFMTMEYLDGLDLSAIVRRLGSVDIASSCAIMREVCLALSAVHDAGLVHRDIKPSNIMLTRRGDVKILDLGLVLDQSKPMADMRLTTVGHVIGTLAFAAPEQLSDSDTVDERADLYGIGATLFQMIAGHAAHDWQRGIAPLVLEKSTLPAKRLKSVRVEIPDAMDDLVAELLQRDPGDRPASAREVADRLKPFAATSSLKPIIAKSMRVNDPDPMSPPSLPSLRPSLSSDPPQSHVWAKRIAAGMGGAAAIAILAGTIITIQSERSTVRIETDDANVRVNVVESETESVQSSAPEKQFKGKPLSYWTHVLEIERDVDTLGEAINAVVSLVDPGDVDAATSILVSARRFGGWVSSGDTTKPSQWYMTQFNNQFSRIMPDPGIAAITRELSNGNDRSRSASLWAITGFDYTTWSADPANNESALQLHDNLCALVQDGKMESEQSTKYAQAISLTIANQIPLPLENEPGLIAAINEGITEAKTFRTLKARFADPWPNGLADIMHTNVLSVDQFVAAQQLGISCPSILDARMLLDRSEEFREQRNQWFIERLQKDPETYADEAVLFLHTAPASDSTSQPNPPEVIHQNESLWLKALARIADHTTRPDILQTRLQTSQQSRWYGQRMDGQADADMAQTIADAIERLEPRVQMILEKNAVDGEGTGPFGKPLQTSPGGGGMF</sequence>
<feature type="compositionally biased region" description="Low complexity" evidence="6">
    <location>
        <begin position="396"/>
        <end position="406"/>
    </location>
</feature>
<accession>A0A5C6FB85</accession>
<dbReference type="InterPro" id="IPR011009">
    <property type="entry name" value="Kinase-like_dom_sf"/>
</dbReference>
<dbReference type="PANTHER" id="PTHR43289">
    <property type="entry name" value="MITOGEN-ACTIVATED PROTEIN KINASE KINASE KINASE 20-RELATED"/>
    <property type="match status" value="1"/>
</dbReference>
<gene>
    <name evidence="8" type="primary">pknH_2</name>
    <name evidence="8" type="ORF">Poly51_27780</name>
</gene>
<feature type="domain" description="Protein kinase" evidence="7">
    <location>
        <begin position="103"/>
        <end position="369"/>
    </location>
</feature>
<feature type="binding site" evidence="5">
    <location>
        <position position="132"/>
    </location>
    <ligand>
        <name>ATP</name>
        <dbReference type="ChEBI" id="CHEBI:30616"/>
    </ligand>
</feature>
<evidence type="ECO:0000256" key="4">
    <source>
        <dbReference type="ARBA" id="ARBA00022840"/>
    </source>
</evidence>
<evidence type="ECO:0000313" key="9">
    <source>
        <dbReference type="Proteomes" id="UP000318288"/>
    </source>
</evidence>
<dbReference type="GO" id="GO:0004674">
    <property type="term" value="F:protein serine/threonine kinase activity"/>
    <property type="evidence" value="ECO:0007669"/>
    <property type="project" value="UniProtKB-EC"/>
</dbReference>
<evidence type="ECO:0000256" key="1">
    <source>
        <dbReference type="ARBA" id="ARBA00022679"/>
    </source>
</evidence>
<feature type="region of interest" description="Disordered" evidence="6">
    <location>
        <begin position="831"/>
        <end position="851"/>
    </location>
</feature>
<dbReference type="GO" id="GO:0005524">
    <property type="term" value="F:ATP binding"/>
    <property type="evidence" value="ECO:0007669"/>
    <property type="project" value="UniProtKB-UniRule"/>
</dbReference>
<dbReference type="PROSITE" id="PS00108">
    <property type="entry name" value="PROTEIN_KINASE_ST"/>
    <property type="match status" value="1"/>
</dbReference>
<dbReference type="RefSeq" id="WP_186775527.1">
    <property type="nucleotide sequence ID" value="NZ_SJPW01000003.1"/>
</dbReference>
<keyword evidence="3 8" id="KW-0418">Kinase</keyword>
<evidence type="ECO:0000256" key="3">
    <source>
        <dbReference type="ARBA" id="ARBA00022777"/>
    </source>
</evidence>
<keyword evidence="4 5" id="KW-0067">ATP-binding</keyword>
<protein>
    <submittedName>
        <fullName evidence="8">Serine/threonine-protein kinase PknH</fullName>
        <ecNumber evidence="8">2.7.11.1</ecNumber>
    </submittedName>
</protein>
<evidence type="ECO:0000256" key="6">
    <source>
        <dbReference type="SAM" id="MobiDB-lite"/>
    </source>
</evidence>
<comment type="caution">
    <text evidence="8">The sequence shown here is derived from an EMBL/GenBank/DDBJ whole genome shotgun (WGS) entry which is preliminary data.</text>
</comment>
<dbReference type="SUPFAM" id="SSF56112">
    <property type="entry name" value="Protein kinase-like (PK-like)"/>
    <property type="match status" value="1"/>
</dbReference>
<dbReference type="SMART" id="SM00220">
    <property type="entry name" value="S_TKc"/>
    <property type="match status" value="1"/>
</dbReference>
<dbReference type="AlphaFoldDB" id="A0A5C6FB85"/>
<proteinExistence type="predicted"/>
<dbReference type="Gene3D" id="3.30.200.20">
    <property type="entry name" value="Phosphorylase Kinase, domain 1"/>
    <property type="match status" value="1"/>
</dbReference>
<dbReference type="Gene3D" id="1.10.510.10">
    <property type="entry name" value="Transferase(Phosphotransferase) domain 1"/>
    <property type="match status" value="1"/>
</dbReference>
<dbReference type="InterPro" id="IPR017441">
    <property type="entry name" value="Protein_kinase_ATP_BS"/>
</dbReference>
<name>A0A5C6FB85_9BACT</name>
<evidence type="ECO:0000313" key="8">
    <source>
        <dbReference type="EMBL" id="TWU56861.1"/>
    </source>
</evidence>
<dbReference type="Pfam" id="PF00069">
    <property type="entry name" value="Pkinase"/>
    <property type="match status" value="1"/>
</dbReference>
<dbReference type="Proteomes" id="UP000318288">
    <property type="component" value="Unassembled WGS sequence"/>
</dbReference>
<evidence type="ECO:0000256" key="5">
    <source>
        <dbReference type="PROSITE-ProRule" id="PRU10141"/>
    </source>
</evidence>
<dbReference type="PROSITE" id="PS50011">
    <property type="entry name" value="PROTEIN_KINASE_DOM"/>
    <property type="match status" value="1"/>
</dbReference>
<evidence type="ECO:0000259" key="7">
    <source>
        <dbReference type="PROSITE" id="PS50011"/>
    </source>
</evidence>
<keyword evidence="9" id="KW-1185">Reference proteome</keyword>
<organism evidence="8 9">
    <name type="scientific">Rubripirellula tenax</name>
    <dbReference type="NCBI Taxonomy" id="2528015"/>
    <lineage>
        <taxon>Bacteria</taxon>
        <taxon>Pseudomonadati</taxon>
        <taxon>Planctomycetota</taxon>
        <taxon>Planctomycetia</taxon>
        <taxon>Pirellulales</taxon>
        <taxon>Pirellulaceae</taxon>
        <taxon>Rubripirellula</taxon>
    </lineage>
</organism>
<keyword evidence="2 5" id="KW-0547">Nucleotide-binding</keyword>
<reference evidence="8 9" key="1">
    <citation type="submission" date="2019-02" db="EMBL/GenBank/DDBJ databases">
        <title>Deep-cultivation of Planctomycetes and their phenomic and genomic characterization uncovers novel biology.</title>
        <authorList>
            <person name="Wiegand S."/>
            <person name="Jogler M."/>
            <person name="Boedeker C."/>
            <person name="Pinto D."/>
            <person name="Vollmers J."/>
            <person name="Rivas-Marin E."/>
            <person name="Kohn T."/>
            <person name="Peeters S.H."/>
            <person name="Heuer A."/>
            <person name="Rast P."/>
            <person name="Oberbeckmann S."/>
            <person name="Bunk B."/>
            <person name="Jeske O."/>
            <person name="Meyerdierks A."/>
            <person name="Storesund J.E."/>
            <person name="Kallscheuer N."/>
            <person name="Luecker S."/>
            <person name="Lage O.M."/>
            <person name="Pohl T."/>
            <person name="Merkel B.J."/>
            <person name="Hornburger P."/>
            <person name="Mueller R.-W."/>
            <person name="Bruemmer F."/>
            <person name="Labrenz M."/>
            <person name="Spormann A.M."/>
            <person name="Op Den Camp H."/>
            <person name="Overmann J."/>
            <person name="Amann R."/>
            <person name="Jetten M.S.M."/>
            <person name="Mascher T."/>
            <person name="Medema M.H."/>
            <person name="Devos D.P."/>
            <person name="Kaster A.-K."/>
            <person name="Ovreas L."/>
            <person name="Rohde M."/>
            <person name="Galperin M.Y."/>
            <person name="Jogler C."/>
        </authorList>
    </citation>
    <scope>NUCLEOTIDE SEQUENCE [LARGE SCALE GENOMIC DNA]</scope>
    <source>
        <strain evidence="8 9">Poly51</strain>
    </source>
</reference>
<dbReference type="InterPro" id="IPR008271">
    <property type="entry name" value="Ser/Thr_kinase_AS"/>
</dbReference>